<evidence type="ECO:0000313" key="1">
    <source>
        <dbReference type="EMBL" id="NPT54904.1"/>
    </source>
</evidence>
<evidence type="ECO:0008006" key="4">
    <source>
        <dbReference type="Google" id="ProtNLM"/>
    </source>
</evidence>
<evidence type="ECO:0000313" key="2">
    <source>
        <dbReference type="EMBL" id="NPT60933.1"/>
    </source>
</evidence>
<protein>
    <recommendedName>
        <fullName evidence="4">Lipoprotein</fullName>
    </recommendedName>
</protein>
<name>A0A972NMB9_9BURK</name>
<dbReference type="PROSITE" id="PS51257">
    <property type="entry name" value="PROKAR_LIPOPROTEIN"/>
    <property type="match status" value="1"/>
</dbReference>
<dbReference type="AlphaFoldDB" id="A0A972NMB9"/>
<proteinExistence type="predicted"/>
<accession>A0A972NMB9</accession>
<dbReference type="RefSeq" id="WP_172162888.1">
    <property type="nucleotide sequence ID" value="NZ_WOEZ01000044.1"/>
</dbReference>
<evidence type="ECO:0000313" key="3">
    <source>
        <dbReference type="Proteomes" id="UP000655523"/>
    </source>
</evidence>
<sequence>MKRSVAVGLLAGLLAGCSTQMQQQAQQDRETFEQCRRAHPDTWGDNCNAELNVYYTSANAAQAESANNAQKANAFGAAVLGTGLAVLGAAAAAQESRQYCWYDRWGREWCRYY</sequence>
<keyword evidence="3" id="KW-1185">Reference proteome</keyword>
<dbReference type="Proteomes" id="UP000655523">
    <property type="component" value="Unassembled WGS sequence"/>
</dbReference>
<gene>
    <name evidence="1" type="ORF">GNZ13_09840</name>
    <name evidence="2" type="ORF">GNZ13_41925</name>
</gene>
<reference evidence="1 3" key="1">
    <citation type="submission" date="2019-11" db="EMBL/GenBank/DDBJ databases">
        <title>Metabolism of dissolved organic matter in forest soils.</title>
        <authorList>
            <person name="Cyle K.T."/>
            <person name="Wilhelm R.C."/>
            <person name="Martinez C.E."/>
        </authorList>
    </citation>
    <scope>NUCLEOTIDE SEQUENCE [LARGE SCALE GENOMIC DNA]</scope>
    <source>
        <strain evidence="1 3">5N</strain>
    </source>
</reference>
<organism evidence="1 3">
    <name type="scientific">Paraburkholderia elongata</name>
    <dbReference type="NCBI Taxonomy" id="2675747"/>
    <lineage>
        <taxon>Bacteria</taxon>
        <taxon>Pseudomonadati</taxon>
        <taxon>Pseudomonadota</taxon>
        <taxon>Betaproteobacteria</taxon>
        <taxon>Burkholderiales</taxon>
        <taxon>Burkholderiaceae</taxon>
        <taxon>Paraburkholderia</taxon>
    </lineage>
</organism>
<dbReference type="EMBL" id="WOEZ01000245">
    <property type="protein sequence ID" value="NPT60933.1"/>
    <property type="molecule type" value="Genomic_DNA"/>
</dbReference>
<comment type="caution">
    <text evidence="1">The sequence shown here is derived from an EMBL/GenBank/DDBJ whole genome shotgun (WGS) entry which is preliminary data.</text>
</comment>
<dbReference type="EMBL" id="WOEZ01000044">
    <property type="protein sequence ID" value="NPT54904.1"/>
    <property type="molecule type" value="Genomic_DNA"/>
</dbReference>